<comment type="subcellular location">
    <subcellularLocation>
        <location evidence="1">Secreted</location>
        <location evidence="1">Extracellular space</location>
        <location evidence="1">Extracellular matrix</location>
    </subcellularLocation>
</comment>
<evidence type="ECO:0000259" key="18">
    <source>
        <dbReference type="PROSITE" id="PS51233"/>
    </source>
</evidence>
<sequence>MVPAALGAKMASNCLSLLLLFTLMSCSQGQGNPSLTEGKNKPNREARCSLFGEYRIQTFDGNFYEFPGHCSYKLAGDCLKRTFSILGNFQSGKRTSISLYLGEFFEVTLSLEGEASVRKKRVLLPFASHGVFIGTEAGFYIISSDEYGFTVRIDTSGNVLIMLSKKYASRTCGLCGNYNNFPQDDYITQEGFQIENSYDFANSWAMHDVGELCNRVSPPSKTCNMSSEAIQNNMMEKCKMLKTSKVFQSCHDHLDPEPFIALCEDDICHCPEKNCHCHAFLEYARSCMLKGLLLNNWFTASDCTLSCPTGMEYRACVPACEQTCKSLNINQLCHEQCMDGCTCGDGRLLDGDTCVASSECSCMHMGKQYPPDSSISQDCRTCFCRHGKWECTNEACPGECFVIGQSHFKSFDDKYFTFIGMCQYLLAKDCEENTFAVFIEKVQCADDPDAVCIRSVMLKFQELGNMTIKLKHGGRVSVNGMDVQPPLYQDPLRIKHTVLLSVRVNYDEDFQLDWDGYGKVYLKLGAIYTGTTCGLCGNFNGNQGDDFLTPSGLVETEMVNFGNSWKLNGGCADLELIHTDPCNLNPKRVSYAEEVCSVLLLTEFEPCHREVNPAPFLKICHYDVCACSNGNECLCSAVSSYAEMCARKGVLITWRSPDFCEMTCPDGQIYEQCGTPCNQSCRSLSNPDEDCTEFCVEGCYCPPNHFANEDGKCVPKSKCSCYFNGEIYKPHEDITFDYTICYCENGVMRCSANNLAHHYPPNVFLDTEEGGRAKRETSCDPPMSRFSCPEDDPTAQGTECLKTCQNYDLDCVSSKCISGCMCPHGQVQEENTCISPEMCPCLHNGKEYRPGESIRPDCNTCKCFNRKWHCTDKVCDGTCIGVGESHYITFDGLKYTFPGKCQYVLVQDSCDGTEGTFRIIVEHTGCGLPGEECSKDITVFYDGGELELFGKEVTIKKHLKNERDMQIFKSGLYYVIILGKKITILWDKGIRISVQLQGQYKGKVCGLCGNFDGNANNDLVGSGNQLEIKPIDFGNSWTVKHLCADAHETPSPCSGNSLKQSLVENSCDIIKSGLFSECAQLIDPQPFWEICVYDTCSCDSTGECLCLCNAIAAYAHECAQLGIVVQWRTANLCPISCEELNTGQAEYVCEWRYNVCAPACPKSCQHHLEEEDCPVKCVEGCHAHCPSGTILDESSQKCIDPALCPVCVHEGQRIPDGQTIVINEGTEHCQTCSCTGTFLHCQNCPVSEKTPTLTPSPEVPDIISGGCNRVMELAFLIDGSMSFSKKEFEEVKKFVLAMMEQMQIGQSNIRVSVLQFHSRITKLFDLWEKKNVRELKALVKTMQYIGDSKSNLAEALKHTSILVFGKDVRKKVPRVAILVTASASSKGVAKVLPFIVKRKVTMITVGIGPHINKKVIDLITSKSRDGKSFILKNVSELKDYRSTILDYVCSRGATPPPPTIPGTVPAGIPSTTTTSPFTAQVVITTTPPSEGKKWDVVFLVEDSNKVGEANFNRTKEFMIKTVEKFHVTEKTTRISVIQFSDKINDEFTFVSSQSSWEVIERIRQMRFHGGEQTNTGSALSYVIEETFSLQNGAREEAPDLVFMITSNPPSDSIINPIKAVKDNNVDLIPIVVGSDIDIAEFPLPVVQTTYANITDIVNKVYKTCCQPATDETMPTTLATTTSTTTTRLPLAPCTEPMDVVILLDATDRVGETQFEEMKTFVKIFVGKIQTGTDATHISVLQYGRDITQEISFDENQEKEQLFKLIDQIQQRESGPSQLGSALSFSVQNMVMEAKGGRVGIPKIVVMIVTDTSKDDVGRAAQEAVITGVTVIPIGIGQKLDDEQLLTLAGHNPNNVFHVAKTENLPIMMTISDNFMEKVCTATLPQECIDDKGNRRQAGEKWMLHDKCHSFTCKANGEVVSTNHIINCDKLQKPTCSNNLPSIKIEEKCGCRNACPCVCTMTAKTQFATFDGREFSLTGNCSYLLLQVVDQETKIIIHKSPCHSNTEENCLKAIEIKQYNIATLLNDDMTVSVNGKFVSLPLTVVNMDVIDHGSNGFVANIPDLGIALVYSPFSNLFILWVSPTLFLSRVSGLCGKCDNNPLNDFELQDHSVANNSLTFIKDWTLKESSQGCFEQVLDTSPDCKLTGNECSILHSAIFDECRKVVDVQPYLRQCEQEACNKNDICDSISAYNFRCNLMGICVNWRSNDFCSIQCPDSFVYESCGTNCIQHCDNLATKNTTYCLDSPTEGCFCPEGKVLLEGKCVTADVCSQCIDDQQIPRQHLDTWIPHDRPCQFCTCLDNRQINCTNRLCPTVTVPSCGDCEKPTLRRNADECCPRYVCVCNRNQCEAKSITCPPHRTLSVIKTQCCDKYECACSCSNEVTTCPAGYSVKSVINDCNCTTSYCEPNEVCVYNGVVYMTGKTWEESCQQCTCTDRKNTVTGLHEVECVTKTCKKDCPNGQIYRDVEGACCGKCKLAVCEVDGFNRGDAFPQKTVYQAGERWPSLDDPCITMECLELNGEAGDTLKIDDCTECRCSKEVDRLTNTHSLQCSTKRCRNCPDGYRVKKEKGSCCGICLATRCIIHLGNGTVVMLKADESIQDDCDSYRCKVNENGEISTEKRTVQCTPLDKEECISGGGEIVRVDSSCCFSCKYKPQQCRKITGIIKHIRIDDCVTEKEVYMHYCEGRCSSKSAYSMQEDGVQNECTCCSATASTPLLVPLRCLNGTVLQHKVIDMQECACVAHTCE</sequence>
<dbReference type="OrthoDB" id="6262482at2759"/>
<dbReference type="GO" id="GO:0005615">
    <property type="term" value="C:extracellular space"/>
    <property type="evidence" value="ECO:0007669"/>
    <property type="project" value="TreeGrafter"/>
</dbReference>
<dbReference type="InterPro" id="IPR001846">
    <property type="entry name" value="VWF_type-D"/>
</dbReference>
<keyword evidence="20" id="KW-1185">Reference proteome</keyword>
<feature type="domain" description="VWFC" evidence="16">
    <location>
        <begin position="2269"/>
        <end position="2340"/>
    </location>
</feature>
<dbReference type="InterPro" id="IPR001007">
    <property type="entry name" value="VWF_dom"/>
</dbReference>
<dbReference type="GO" id="GO:0031589">
    <property type="term" value="P:cell-substrate adhesion"/>
    <property type="evidence" value="ECO:0007669"/>
    <property type="project" value="TreeGrafter"/>
</dbReference>
<keyword evidence="3" id="KW-0964">Secreted</keyword>
<feature type="domain" description="VWFA" evidence="17">
    <location>
        <begin position="1272"/>
        <end position="1448"/>
    </location>
</feature>
<dbReference type="PROSITE" id="PS01185">
    <property type="entry name" value="CTCK_1"/>
    <property type="match status" value="1"/>
</dbReference>
<feature type="disulfide bond" evidence="13">
    <location>
        <begin position="2670"/>
        <end position="2719"/>
    </location>
</feature>
<dbReference type="SUPFAM" id="SSF57567">
    <property type="entry name" value="Serine protease inhibitors"/>
    <property type="match status" value="3"/>
</dbReference>
<keyword evidence="9" id="KW-0094">Blood coagulation</keyword>
<dbReference type="InterPro" id="IPR036084">
    <property type="entry name" value="Ser_inhib-like_sf"/>
</dbReference>
<feature type="domain" description="VWFD" evidence="18">
    <location>
        <begin position="46"/>
        <end position="214"/>
    </location>
</feature>
<keyword evidence="4" id="KW-0272">Extracellular matrix</keyword>
<dbReference type="FunFam" id="2.10.25.10:FF:000284">
    <property type="entry name" value="von Willebrand factor"/>
    <property type="match status" value="1"/>
</dbReference>
<dbReference type="InterPro" id="IPR036465">
    <property type="entry name" value="vWFA_dom_sf"/>
</dbReference>
<keyword evidence="6" id="KW-0356">Hemostasis</keyword>
<name>A0A401SCZ4_CHIPU</name>
<dbReference type="CDD" id="cd19941">
    <property type="entry name" value="TIL"/>
    <property type="match status" value="5"/>
</dbReference>
<dbReference type="SUPFAM" id="SSF53300">
    <property type="entry name" value="vWA-like"/>
    <property type="match status" value="3"/>
</dbReference>
<evidence type="ECO:0000259" key="17">
    <source>
        <dbReference type="PROSITE" id="PS50234"/>
    </source>
</evidence>
<feature type="disulfide bond" evidence="13">
    <location>
        <begin position="2655"/>
        <end position="2705"/>
    </location>
</feature>
<feature type="domain" description="VWFD" evidence="18">
    <location>
        <begin position="1956"/>
        <end position="2132"/>
    </location>
</feature>
<dbReference type="PROSITE" id="PS50184">
    <property type="entry name" value="VWFC_2"/>
    <property type="match status" value="3"/>
</dbReference>
<dbReference type="InterPro" id="IPR006207">
    <property type="entry name" value="Cys_knot_C"/>
</dbReference>
<feature type="domain" description="VWFD" evidence="18">
    <location>
        <begin position="398"/>
        <end position="572"/>
    </location>
</feature>
<evidence type="ECO:0000256" key="2">
    <source>
        <dbReference type="ARBA" id="ARBA00016619"/>
    </source>
</evidence>
<evidence type="ECO:0000256" key="6">
    <source>
        <dbReference type="ARBA" id="ARBA00022696"/>
    </source>
</evidence>
<evidence type="ECO:0000259" key="16">
    <source>
        <dbReference type="PROSITE" id="PS50184"/>
    </source>
</evidence>
<feature type="domain" description="VWFC" evidence="16">
    <location>
        <begin position="2505"/>
        <end position="2574"/>
    </location>
</feature>
<keyword evidence="8" id="KW-0130">Cell adhesion</keyword>
<proteinExistence type="predicted"/>
<dbReference type="GO" id="GO:0007596">
    <property type="term" value="P:blood coagulation"/>
    <property type="evidence" value="ECO:0007669"/>
    <property type="project" value="TreeGrafter"/>
</dbReference>
<evidence type="ECO:0000256" key="4">
    <source>
        <dbReference type="ARBA" id="ARBA00022530"/>
    </source>
</evidence>
<keyword evidence="5" id="KW-0165">Cleavage on pair of basic residues</keyword>
<evidence type="ECO:0000256" key="13">
    <source>
        <dbReference type="PROSITE-ProRule" id="PRU00039"/>
    </source>
</evidence>
<dbReference type="SMART" id="SM00041">
    <property type="entry name" value="CT"/>
    <property type="match status" value="1"/>
</dbReference>
<dbReference type="OMA" id="KFEACHH"/>
<feature type="domain" description="VWFA" evidence="17">
    <location>
        <begin position="1495"/>
        <end position="1641"/>
    </location>
</feature>
<dbReference type="Pfam" id="PF25962">
    <property type="entry name" value="TIL_OTOGL_Mucin"/>
    <property type="match status" value="1"/>
</dbReference>
<feature type="disulfide bond" evidence="13">
    <location>
        <begin position="2685"/>
        <end position="2737"/>
    </location>
</feature>
<feature type="chain" id="PRO_5019227801" description="von Willebrand factor" evidence="14">
    <location>
        <begin position="30"/>
        <end position="2743"/>
    </location>
</feature>
<dbReference type="PANTHER" id="PTHR11339">
    <property type="entry name" value="EXTRACELLULAR MATRIX GLYCOPROTEIN RELATED"/>
    <property type="match status" value="1"/>
</dbReference>
<dbReference type="PROSITE" id="PS51233">
    <property type="entry name" value="VWFD"/>
    <property type="match status" value="4"/>
</dbReference>
<feature type="disulfide bond" evidence="13">
    <location>
        <begin position="2681"/>
        <end position="2735"/>
    </location>
</feature>
<dbReference type="Pfam" id="PF00092">
    <property type="entry name" value="VWA"/>
    <property type="match status" value="3"/>
</dbReference>
<evidence type="ECO:0000256" key="10">
    <source>
        <dbReference type="ARBA" id="ARBA00023157"/>
    </source>
</evidence>
<evidence type="ECO:0000256" key="1">
    <source>
        <dbReference type="ARBA" id="ARBA00004498"/>
    </source>
</evidence>
<dbReference type="InterPro" id="IPR058753">
    <property type="entry name" value="TIL_OTOGL_Mucin"/>
</dbReference>
<evidence type="ECO:0000256" key="8">
    <source>
        <dbReference type="ARBA" id="ARBA00022889"/>
    </source>
</evidence>
<feature type="domain" description="CTCK" evidence="15">
    <location>
        <begin position="2655"/>
        <end position="2743"/>
    </location>
</feature>
<evidence type="ECO:0000256" key="3">
    <source>
        <dbReference type="ARBA" id="ARBA00022525"/>
    </source>
</evidence>
<dbReference type="InterPro" id="IPR014853">
    <property type="entry name" value="VWF/SSPO/ZAN-like_Cys-rich_dom"/>
</dbReference>
<dbReference type="EMBL" id="BEZZ01000196">
    <property type="protein sequence ID" value="GCC28223.1"/>
    <property type="molecule type" value="Genomic_DNA"/>
</dbReference>
<protein>
    <recommendedName>
        <fullName evidence="2">von Willebrand factor</fullName>
    </recommendedName>
</protein>
<feature type="domain" description="VWFA" evidence="17">
    <location>
        <begin position="1698"/>
        <end position="1878"/>
    </location>
</feature>
<keyword evidence="11" id="KW-0325">Glycoprotein</keyword>
<evidence type="ECO:0000313" key="20">
    <source>
        <dbReference type="Proteomes" id="UP000287033"/>
    </source>
</evidence>
<evidence type="ECO:0000256" key="9">
    <source>
        <dbReference type="ARBA" id="ARBA00023084"/>
    </source>
</evidence>
<dbReference type="PRINTS" id="PR00453">
    <property type="entry name" value="VWFADOMAIN"/>
</dbReference>
<dbReference type="SMART" id="SM00214">
    <property type="entry name" value="VWC"/>
    <property type="match status" value="4"/>
</dbReference>
<dbReference type="CDD" id="cd01450">
    <property type="entry name" value="vWFA_subfamily_ECM"/>
    <property type="match status" value="3"/>
</dbReference>
<dbReference type="SMART" id="SM00327">
    <property type="entry name" value="VWA"/>
    <property type="match status" value="3"/>
</dbReference>
<dbReference type="SMART" id="SM00216">
    <property type="entry name" value="VWD"/>
    <property type="match status" value="4"/>
</dbReference>
<keyword evidence="14" id="KW-0732">Signal</keyword>
<reference evidence="19 20" key="1">
    <citation type="journal article" date="2018" name="Nat. Ecol. Evol.">
        <title>Shark genomes provide insights into elasmobranch evolution and the origin of vertebrates.</title>
        <authorList>
            <person name="Hara Y"/>
            <person name="Yamaguchi K"/>
            <person name="Onimaru K"/>
            <person name="Kadota M"/>
            <person name="Koyanagi M"/>
            <person name="Keeley SD"/>
            <person name="Tatsumi K"/>
            <person name="Tanaka K"/>
            <person name="Motone F"/>
            <person name="Kageyama Y"/>
            <person name="Nozu R"/>
            <person name="Adachi N"/>
            <person name="Nishimura O"/>
            <person name="Nakagawa R"/>
            <person name="Tanegashima C"/>
            <person name="Kiyatake I"/>
            <person name="Matsumoto R"/>
            <person name="Murakumo K"/>
            <person name="Nishida K"/>
            <person name="Terakita A"/>
            <person name="Kuratani S"/>
            <person name="Sato K"/>
            <person name="Hyodo S Kuraku.S."/>
        </authorList>
    </citation>
    <scope>NUCLEOTIDE SEQUENCE [LARGE SCALE GENOMIC DNA]</scope>
</reference>
<accession>A0A401SCZ4</accession>
<dbReference type="InterPro" id="IPR002919">
    <property type="entry name" value="TIL_dom"/>
</dbReference>
<dbReference type="Gene3D" id="2.10.25.10">
    <property type="entry name" value="Laminin"/>
    <property type="match status" value="4"/>
</dbReference>
<dbReference type="SMART" id="SM00832">
    <property type="entry name" value="C8"/>
    <property type="match status" value="4"/>
</dbReference>
<dbReference type="PROSITE" id="PS01208">
    <property type="entry name" value="VWFC_1"/>
    <property type="match status" value="1"/>
</dbReference>
<dbReference type="Pfam" id="PF00094">
    <property type="entry name" value="VWD"/>
    <property type="match status" value="4"/>
</dbReference>
<dbReference type="Pfam" id="PF08742">
    <property type="entry name" value="C8"/>
    <property type="match status" value="4"/>
</dbReference>
<evidence type="ECO:0000256" key="11">
    <source>
        <dbReference type="ARBA" id="ARBA00023180"/>
    </source>
</evidence>
<dbReference type="PROSITE" id="PS01225">
    <property type="entry name" value="CTCK_2"/>
    <property type="match status" value="1"/>
</dbReference>
<evidence type="ECO:0000256" key="7">
    <source>
        <dbReference type="ARBA" id="ARBA00022737"/>
    </source>
</evidence>
<dbReference type="Gene3D" id="3.40.50.410">
    <property type="entry name" value="von Willebrand factor, type A domain"/>
    <property type="match status" value="3"/>
</dbReference>
<evidence type="ECO:0000256" key="5">
    <source>
        <dbReference type="ARBA" id="ARBA00022685"/>
    </source>
</evidence>
<organism evidence="19 20">
    <name type="scientific">Chiloscyllium punctatum</name>
    <name type="common">Brownbanded bambooshark</name>
    <name type="synonym">Hemiscyllium punctatum</name>
    <dbReference type="NCBI Taxonomy" id="137246"/>
    <lineage>
        <taxon>Eukaryota</taxon>
        <taxon>Metazoa</taxon>
        <taxon>Chordata</taxon>
        <taxon>Craniata</taxon>
        <taxon>Vertebrata</taxon>
        <taxon>Chondrichthyes</taxon>
        <taxon>Elasmobranchii</taxon>
        <taxon>Galeomorphii</taxon>
        <taxon>Galeoidea</taxon>
        <taxon>Orectolobiformes</taxon>
        <taxon>Hemiscylliidae</taxon>
        <taxon>Chiloscyllium</taxon>
    </lineage>
</organism>
<keyword evidence="7" id="KW-0677">Repeat</keyword>
<dbReference type="SMART" id="SM00215">
    <property type="entry name" value="VWC_out"/>
    <property type="match status" value="3"/>
</dbReference>
<dbReference type="FunFam" id="2.10.25.10:FF:000055">
    <property type="entry name" value="alpha-tectorin isoform X1"/>
    <property type="match status" value="1"/>
</dbReference>
<dbReference type="STRING" id="137246.A0A401SCZ4"/>
<evidence type="ECO:0000256" key="14">
    <source>
        <dbReference type="SAM" id="SignalP"/>
    </source>
</evidence>
<evidence type="ECO:0000259" key="15">
    <source>
        <dbReference type="PROSITE" id="PS01225"/>
    </source>
</evidence>
<dbReference type="SUPFAM" id="SSF57603">
    <property type="entry name" value="FnI-like domain"/>
    <property type="match status" value="1"/>
</dbReference>
<dbReference type="InterPro" id="IPR002035">
    <property type="entry name" value="VWF_A"/>
</dbReference>
<feature type="domain" description="VWFC" evidence="16">
    <location>
        <begin position="2407"/>
        <end position="2473"/>
    </location>
</feature>
<dbReference type="PANTHER" id="PTHR11339:SF361">
    <property type="entry name" value="VON WILLEBRAND FACTOR"/>
    <property type="match status" value="1"/>
</dbReference>
<comment type="caution">
    <text evidence="19">The sequence shown here is derived from an EMBL/GenBank/DDBJ whole genome shotgun (WGS) entry which is preliminary data.</text>
</comment>
<dbReference type="FunFam" id="2.10.25.10:FF:000674">
    <property type="entry name" value="Mucin-2"/>
    <property type="match status" value="1"/>
</dbReference>
<dbReference type="InterPro" id="IPR050780">
    <property type="entry name" value="Mucin_vWF_Thrombospondin_sf"/>
</dbReference>
<dbReference type="Pfam" id="PF00093">
    <property type="entry name" value="VWC"/>
    <property type="match status" value="1"/>
</dbReference>
<gene>
    <name evidence="19" type="ORF">chiPu_0006652</name>
</gene>
<feature type="domain" description="VWFD" evidence="18">
    <location>
        <begin position="877"/>
        <end position="1044"/>
    </location>
</feature>
<feature type="signal peptide" evidence="14">
    <location>
        <begin position="1"/>
        <end position="29"/>
    </location>
</feature>
<comment type="subunit">
    <text evidence="12">Multimeric. Interacts with F8.</text>
</comment>
<keyword evidence="10 13" id="KW-1015">Disulfide bond</keyword>
<dbReference type="PROSITE" id="PS50234">
    <property type="entry name" value="VWFA"/>
    <property type="match status" value="3"/>
</dbReference>
<evidence type="ECO:0000256" key="12">
    <source>
        <dbReference type="ARBA" id="ARBA00025858"/>
    </source>
</evidence>
<dbReference type="GO" id="GO:0031012">
    <property type="term" value="C:extracellular matrix"/>
    <property type="evidence" value="ECO:0007669"/>
    <property type="project" value="TreeGrafter"/>
</dbReference>
<dbReference type="Pfam" id="PF01826">
    <property type="entry name" value="TIL"/>
    <property type="match status" value="3"/>
</dbReference>
<evidence type="ECO:0000313" key="19">
    <source>
        <dbReference type="EMBL" id="GCC28223.1"/>
    </source>
</evidence>
<dbReference type="Proteomes" id="UP000287033">
    <property type="component" value="Unassembled WGS sequence"/>
</dbReference>